<proteinExistence type="predicted"/>
<gene>
    <name evidence="1" type="ORF">KDM87_14575</name>
</gene>
<dbReference type="RefSeq" id="WP_212679754.1">
    <property type="nucleotide sequence ID" value="NZ_JAGSPK010000005.1"/>
</dbReference>
<protein>
    <submittedName>
        <fullName evidence="1">Uncharacterized protein</fullName>
    </submittedName>
</protein>
<accession>A0ABS5H6V3</accession>
<dbReference type="Proteomes" id="UP000682982">
    <property type="component" value="Unassembled WGS sequence"/>
</dbReference>
<dbReference type="EMBL" id="JAGSPK010000005">
    <property type="protein sequence ID" value="MBR7793819.1"/>
    <property type="molecule type" value="Genomic_DNA"/>
</dbReference>
<organism evidence="1 2">
    <name type="scientific">Undibacterium rivi</name>
    <dbReference type="NCBI Taxonomy" id="2828729"/>
    <lineage>
        <taxon>Bacteria</taxon>
        <taxon>Pseudomonadati</taxon>
        <taxon>Pseudomonadota</taxon>
        <taxon>Betaproteobacteria</taxon>
        <taxon>Burkholderiales</taxon>
        <taxon>Oxalobacteraceae</taxon>
        <taxon>Undibacterium</taxon>
    </lineage>
</organism>
<comment type="caution">
    <text evidence="1">The sequence shown here is derived from an EMBL/GenBank/DDBJ whole genome shotgun (WGS) entry which is preliminary data.</text>
</comment>
<keyword evidence="2" id="KW-1185">Reference proteome</keyword>
<name>A0ABS5H6V3_9BURK</name>
<reference evidence="1 2" key="1">
    <citation type="submission" date="2021-04" db="EMBL/GenBank/DDBJ databases">
        <title>novel species isolated from subtropical streams in China.</title>
        <authorList>
            <person name="Lu H."/>
        </authorList>
    </citation>
    <scope>NUCLEOTIDE SEQUENCE [LARGE SCALE GENOMIC DNA]</scope>
    <source>
        <strain evidence="1 2">FT147W</strain>
    </source>
</reference>
<sequence>MRRISSSKRNALAIDMAVAISEPAILSRIPFDQIRIEHLLSRADDVHHVLALTPEQSVFWRETASTLRSMLRQRAARREQWQSAQRESLQKNAFALPELFSQLEREEQSGATENIRMRDLCLVFYETLSQHQRQLLHGFLSTQVVSRHQPSDRLSKESQGMTLLSWPKVSRQHEQHPVTAFLSLMA</sequence>
<evidence type="ECO:0000313" key="1">
    <source>
        <dbReference type="EMBL" id="MBR7793819.1"/>
    </source>
</evidence>
<evidence type="ECO:0000313" key="2">
    <source>
        <dbReference type="Proteomes" id="UP000682982"/>
    </source>
</evidence>